<sequence>MWKNTMDEIKVFKNIVLIGLYFLGFYLLYNYVFDRSIDAWGLFIIPVGTSIFGLISKYVSIIEKRKEKGFVVLKRNGLDYNDFNGSILSILIILYLEHYLFYWLIPFLLIDLILIYTIKKSQIYYFDEWSIKDLCEQKNNIKRNDIRSFILHPNKLEVSYMEEDEDEDDEGLKKLFIRRYDIVSPNSWHQFEKIMQEFELKTLEKETDVISNETE</sequence>
<evidence type="ECO:0000313" key="3">
    <source>
        <dbReference type="Proteomes" id="UP001257277"/>
    </source>
</evidence>
<proteinExistence type="predicted"/>
<feature type="transmembrane region" description="Helical" evidence="1">
    <location>
        <begin position="39"/>
        <end position="59"/>
    </location>
</feature>
<keyword evidence="1" id="KW-0812">Transmembrane</keyword>
<keyword evidence="1" id="KW-0472">Membrane</keyword>
<evidence type="ECO:0008006" key="4">
    <source>
        <dbReference type="Google" id="ProtNLM"/>
    </source>
</evidence>
<protein>
    <recommendedName>
        <fullName evidence="4">DUF5673 domain-containing protein</fullName>
    </recommendedName>
</protein>
<comment type="caution">
    <text evidence="2">The sequence shown here is derived from an EMBL/GenBank/DDBJ whole genome shotgun (WGS) entry which is preliminary data.</text>
</comment>
<gene>
    <name evidence="2" type="ORF">RQM59_12135</name>
</gene>
<feature type="transmembrane region" description="Helical" evidence="1">
    <location>
        <begin position="12"/>
        <end position="33"/>
    </location>
</feature>
<keyword evidence="3" id="KW-1185">Reference proteome</keyword>
<accession>A0ABU3LHD5</accession>
<dbReference type="EMBL" id="JAVTTO010000004">
    <property type="protein sequence ID" value="MDT7833136.1"/>
    <property type="molecule type" value="Genomic_DNA"/>
</dbReference>
<keyword evidence="1" id="KW-1133">Transmembrane helix</keyword>
<organism evidence="2 3">
    <name type="scientific">Asprobacillus argus</name>
    <dbReference type="NCBI Taxonomy" id="3076534"/>
    <lineage>
        <taxon>Bacteria</taxon>
        <taxon>Pseudomonadati</taxon>
        <taxon>Bacteroidota</taxon>
        <taxon>Flavobacteriia</taxon>
        <taxon>Flavobacteriales</taxon>
        <taxon>Flavobacteriaceae</taxon>
        <taxon>Asprobacillus</taxon>
    </lineage>
</organism>
<reference evidence="2 3" key="1">
    <citation type="submission" date="2023-09" db="EMBL/GenBank/DDBJ databases">
        <title>Novel taxa isolated from Blanes Bay.</title>
        <authorList>
            <person name="Rey-Velasco X."/>
            <person name="Lucena T."/>
        </authorList>
    </citation>
    <scope>NUCLEOTIDE SEQUENCE [LARGE SCALE GENOMIC DNA]</scope>
    <source>
        <strain evidence="2 3">S356</strain>
    </source>
</reference>
<evidence type="ECO:0000256" key="1">
    <source>
        <dbReference type="SAM" id="Phobius"/>
    </source>
</evidence>
<evidence type="ECO:0000313" key="2">
    <source>
        <dbReference type="EMBL" id="MDT7833136.1"/>
    </source>
</evidence>
<dbReference type="Proteomes" id="UP001257277">
    <property type="component" value="Unassembled WGS sequence"/>
</dbReference>
<name>A0ABU3LHD5_9FLAO</name>